<name>A0A6P1MCM2_9BACT</name>
<organism evidence="2 3">
    <name type="scientific">Tichowtungia aerotolerans</name>
    <dbReference type="NCBI Taxonomy" id="2697043"/>
    <lineage>
        <taxon>Bacteria</taxon>
        <taxon>Pseudomonadati</taxon>
        <taxon>Kiritimatiellota</taxon>
        <taxon>Tichowtungiia</taxon>
        <taxon>Tichowtungiales</taxon>
        <taxon>Tichowtungiaceae</taxon>
        <taxon>Tichowtungia</taxon>
    </lineage>
</organism>
<feature type="signal peptide" evidence="1">
    <location>
        <begin position="1"/>
        <end position="23"/>
    </location>
</feature>
<proteinExistence type="predicted"/>
<evidence type="ECO:0000313" key="3">
    <source>
        <dbReference type="Proteomes" id="UP000464954"/>
    </source>
</evidence>
<keyword evidence="1" id="KW-0732">Signal</keyword>
<keyword evidence="3" id="KW-1185">Reference proteome</keyword>
<dbReference type="AlphaFoldDB" id="A0A6P1MCM2"/>
<feature type="chain" id="PRO_5026846551" evidence="1">
    <location>
        <begin position="24"/>
        <end position="532"/>
    </location>
</feature>
<evidence type="ECO:0000256" key="1">
    <source>
        <dbReference type="SAM" id="SignalP"/>
    </source>
</evidence>
<accession>A0A6P1MCM2</accession>
<dbReference type="EMBL" id="CP047593">
    <property type="protein sequence ID" value="QHI70324.1"/>
    <property type="molecule type" value="Genomic_DNA"/>
</dbReference>
<dbReference type="Proteomes" id="UP000464954">
    <property type="component" value="Chromosome"/>
</dbReference>
<protein>
    <submittedName>
        <fullName evidence="2">Uncharacterized protein</fullName>
    </submittedName>
</protein>
<gene>
    <name evidence="2" type="ORF">GT409_13025</name>
</gene>
<dbReference type="RefSeq" id="WP_160629501.1">
    <property type="nucleotide sequence ID" value="NZ_CP047593.1"/>
</dbReference>
<sequence>MKAYKFAGLFVILTGFMASSYSAVVTNWVQDSDFELLSLSTAPNVNTSPWVAQESSAFGVQREDVFVHSGTNAVAYQYYFNTDQIYQFLPEGLTIDSSVIYEARFWMRLDEKSTNVAHTNESLVQVMISTTTNGVHGSTYVWKTSEYGLIPSAPYQWEEMVVHFRGSDLSDREGEYIRLAIKNSNAGCEYRVFIDDVQFGVYTPDTPDSNVLIGYYGAGGGTNDYTAAGIGGAVFLDKAYQLNANGGSDDGTFGSTNVGASLEYSAYEVRIGSDPVSNINQQVGFKIVNNTGAPLQLDSISFDYAPWWAESPQDVDLLYTWGSLGGISNDAVINSTSGMVNLGANKGDYYDFDWSLTGLPDRVLADGETAAFALKASNASGIWASGAFDNIAILGGAYEGAGYEAWAVEKDLIGGPTDDDDGDGIDNLTEYAQNGDPNNAADTGTSPAMGMSLTADGTNWIEYVYLKRVSSDNGLTYALVQNQDLVSGTWTNHGDIVEVGESAPAGDFSTVTNHVPTDGKAQEFIRLLIEAQ</sequence>
<reference evidence="2 3" key="1">
    <citation type="submission" date="2020-01" db="EMBL/GenBank/DDBJ databases">
        <title>Ponticoccus aerotolerans gen. nov., sp. nov., an anaerobic bacterium and proposal of Ponticoccusceae fam. nov., Ponticoccusles ord. nov. and Ponticoccuse classis nov. in the phylum Kiritimatiellaeota.</title>
        <authorList>
            <person name="Zhou L.Y."/>
            <person name="Du Z.J."/>
        </authorList>
    </citation>
    <scope>NUCLEOTIDE SEQUENCE [LARGE SCALE GENOMIC DNA]</scope>
    <source>
        <strain evidence="2 3">S-5007</strain>
    </source>
</reference>
<dbReference type="KEGG" id="taer:GT409_13025"/>
<evidence type="ECO:0000313" key="2">
    <source>
        <dbReference type="EMBL" id="QHI70324.1"/>
    </source>
</evidence>